<accession>A0A9D4ZJI5</accession>
<evidence type="ECO:0000313" key="2">
    <source>
        <dbReference type="EMBL" id="KAI5077844.1"/>
    </source>
</evidence>
<evidence type="ECO:0000313" key="3">
    <source>
        <dbReference type="Proteomes" id="UP000886520"/>
    </source>
</evidence>
<comment type="caution">
    <text evidence="2">The sequence shown here is derived from an EMBL/GenBank/DDBJ whole genome shotgun (WGS) entry which is preliminary data.</text>
</comment>
<protein>
    <submittedName>
        <fullName evidence="2">Uncharacterized protein</fullName>
    </submittedName>
</protein>
<feature type="transmembrane region" description="Helical" evidence="1">
    <location>
        <begin position="33"/>
        <end position="51"/>
    </location>
</feature>
<gene>
    <name evidence="2" type="ORF">GOP47_0007668</name>
</gene>
<keyword evidence="1" id="KW-0812">Transmembrane</keyword>
<dbReference type="EMBL" id="JABFUD020000007">
    <property type="protein sequence ID" value="KAI5077844.1"/>
    <property type="molecule type" value="Genomic_DNA"/>
</dbReference>
<keyword evidence="1" id="KW-0472">Membrane</keyword>
<proteinExistence type="predicted"/>
<dbReference type="Proteomes" id="UP000886520">
    <property type="component" value="Chromosome 7"/>
</dbReference>
<evidence type="ECO:0000256" key="1">
    <source>
        <dbReference type="SAM" id="Phobius"/>
    </source>
</evidence>
<reference evidence="2" key="1">
    <citation type="submission" date="2021-01" db="EMBL/GenBank/DDBJ databases">
        <title>Adiantum capillus-veneris genome.</title>
        <authorList>
            <person name="Fang Y."/>
            <person name="Liao Q."/>
        </authorList>
    </citation>
    <scope>NUCLEOTIDE SEQUENCE</scope>
    <source>
        <strain evidence="2">H3</strain>
        <tissue evidence="2">Leaf</tissue>
    </source>
</reference>
<organism evidence="2 3">
    <name type="scientific">Adiantum capillus-veneris</name>
    <name type="common">Maidenhair fern</name>
    <dbReference type="NCBI Taxonomy" id="13818"/>
    <lineage>
        <taxon>Eukaryota</taxon>
        <taxon>Viridiplantae</taxon>
        <taxon>Streptophyta</taxon>
        <taxon>Embryophyta</taxon>
        <taxon>Tracheophyta</taxon>
        <taxon>Polypodiopsida</taxon>
        <taxon>Polypodiidae</taxon>
        <taxon>Polypodiales</taxon>
        <taxon>Pteridineae</taxon>
        <taxon>Pteridaceae</taxon>
        <taxon>Vittarioideae</taxon>
        <taxon>Adiantum</taxon>
    </lineage>
</organism>
<dbReference type="AlphaFoldDB" id="A0A9D4ZJI5"/>
<keyword evidence="1" id="KW-1133">Transmembrane helix</keyword>
<name>A0A9D4ZJI5_ADICA</name>
<keyword evidence="3" id="KW-1185">Reference proteome</keyword>
<sequence>MVSSISLFARVLVAPFLSSCSLCNGPFWGFGNTTSYSALAPLFLLLLLFSWSKRNLAPISTSLPPGSSSASPSSQVC</sequence>